<evidence type="ECO:0000313" key="3">
    <source>
        <dbReference type="Proteomes" id="UP000070184"/>
    </source>
</evidence>
<accession>A0A133U729</accession>
<name>A0A133U729_9EURY</name>
<gene>
    <name evidence="2" type="ORF">AKJ61_01610</name>
</gene>
<evidence type="ECO:0000313" key="2">
    <source>
        <dbReference type="EMBL" id="KXA90004.1"/>
    </source>
</evidence>
<protein>
    <submittedName>
        <fullName evidence="2">Uncharacterized protein</fullName>
    </submittedName>
</protein>
<proteinExistence type="predicted"/>
<keyword evidence="3" id="KW-1185">Reference proteome</keyword>
<organism evidence="2 3">
    <name type="scientific">candidate division MSBL1 archaeon SCGC-AAA259B11</name>
    <dbReference type="NCBI Taxonomy" id="1698260"/>
    <lineage>
        <taxon>Archaea</taxon>
        <taxon>Methanobacteriati</taxon>
        <taxon>Methanobacteriota</taxon>
        <taxon>candidate division MSBL1</taxon>
    </lineage>
</organism>
<feature type="transmembrane region" description="Helical" evidence="1">
    <location>
        <begin position="119"/>
        <end position="140"/>
    </location>
</feature>
<feature type="transmembrane region" description="Helical" evidence="1">
    <location>
        <begin position="61"/>
        <end position="80"/>
    </location>
</feature>
<feature type="transmembrane region" description="Helical" evidence="1">
    <location>
        <begin position="12"/>
        <end position="41"/>
    </location>
</feature>
<dbReference type="Proteomes" id="UP000070184">
    <property type="component" value="Unassembled WGS sequence"/>
</dbReference>
<keyword evidence="1" id="KW-0472">Membrane</keyword>
<dbReference type="AlphaFoldDB" id="A0A133U729"/>
<evidence type="ECO:0000256" key="1">
    <source>
        <dbReference type="SAM" id="Phobius"/>
    </source>
</evidence>
<sequence length="144" mass="15371">MADLVRGVKAGVLSGVIFGPASLLLIIPLTHSFSGLISIGQFFPLPPYEIGFLVGQITKGAVLYVGIGGVLGFVFAALYGKLLGETPVKKGIIFSVVLWFAIYIAAVLFFSLYGDISTLFGNIMTMASWALFFRNCVSLLGSQR</sequence>
<feature type="transmembrane region" description="Helical" evidence="1">
    <location>
        <begin position="92"/>
        <end position="113"/>
    </location>
</feature>
<comment type="caution">
    <text evidence="2">The sequence shown here is derived from an EMBL/GenBank/DDBJ whole genome shotgun (WGS) entry which is preliminary data.</text>
</comment>
<keyword evidence="1" id="KW-0812">Transmembrane</keyword>
<keyword evidence="1" id="KW-1133">Transmembrane helix</keyword>
<reference evidence="2 3" key="1">
    <citation type="journal article" date="2016" name="Sci. Rep.">
        <title>Metabolic traits of an uncultured archaeal lineage -MSBL1- from brine pools of the Red Sea.</title>
        <authorList>
            <person name="Mwirichia R."/>
            <person name="Alam I."/>
            <person name="Rashid M."/>
            <person name="Vinu M."/>
            <person name="Ba-Alawi W."/>
            <person name="Anthony Kamau A."/>
            <person name="Kamanda Ngugi D."/>
            <person name="Goker M."/>
            <person name="Klenk H.P."/>
            <person name="Bajic V."/>
            <person name="Stingl U."/>
        </authorList>
    </citation>
    <scope>NUCLEOTIDE SEQUENCE [LARGE SCALE GENOMIC DNA]</scope>
    <source>
        <strain evidence="2">SCGC-AAA259B11</strain>
    </source>
</reference>
<dbReference type="EMBL" id="LHXK01000015">
    <property type="protein sequence ID" value="KXA90004.1"/>
    <property type="molecule type" value="Genomic_DNA"/>
</dbReference>